<feature type="domain" description="Clp ATPase C-terminal" evidence="5">
    <location>
        <begin position="833"/>
        <end position="925"/>
    </location>
</feature>
<dbReference type="Gene3D" id="3.40.50.300">
    <property type="entry name" value="P-loop containing nucleotide triphosphate hydrolases"/>
    <property type="match status" value="3"/>
</dbReference>
<keyword evidence="3" id="KW-0143">Chaperone</keyword>
<dbReference type="CDD" id="cd19499">
    <property type="entry name" value="RecA-like_ClpB_Hsp104-like"/>
    <property type="match status" value="1"/>
</dbReference>
<dbReference type="SMART" id="SM01086">
    <property type="entry name" value="ClpB_D2-small"/>
    <property type="match status" value="1"/>
</dbReference>
<dbReference type="PRINTS" id="PR00300">
    <property type="entry name" value="CLPPROTEASEA"/>
</dbReference>
<dbReference type="Pfam" id="PF07724">
    <property type="entry name" value="AAA_2"/>
    <property type="match status" value="1"/>
</dbReference>
<name>A0A7C9R9N5_9HYPH</name>
<dbReference type="SUPFAM" id="SSF52540">
    <property type="entry name" value="P-loop containing nucleoside triphosphate hydrolases"/>
    <property type="match status" value="2"/>
</dbReference>
<dbReference type="InterPro" id="IPR018368">
    <property type="entry name" value="ClpA/B_CS1"/>
</dbReference>
<feature type="domain" description="AAA+ ATPase" evidence="4">
    <location>
        <begin position="225"/>
        <end position="366"/>
    </location>
</feature>
<dbReference type="NCBIfam" id="TIGR03345">
    <property type="entry name" value="VI_ClpV1"/>
    <property type="match status" value="1"/>
</dbReference>
<dbReference type="Pfam" id="PF17871">
    <property type="entry name" value="AAA_lid_9"/>
    <property type="match status" value="1"/>
</dbReference>
<dbReference type="GO" id="GO:0034605">
    <property type="term" value="P:cellular response to heat"/>
    <property type="evidence" value="ECO:0007669"/>
    <property type="project" value="TreeGrafter"/>
</dbReference>
<dbReference type="GO" id="GO:0005737">
    <property type="term" value="C:cytoplasm"/>
    <property type="evidence" value="ECO:0007669"/>
    <property type="project" value="TreeGrafter"/>
</dbReference>
<evidence type="ECO:0000256" key="2">
    <source>
        <dbReference type="ARBA" id="ARBA00022840"/>
    </source>
</evidence>
<reference evidence="6 7" key="1">
    <citation type="submission" date="2020-02" db="EMBL/GenBank/DDBJ databases">
        <title>Genome sequence of the type strain CGMCC 1.15528 of Mesorhizobium zhangyense.</title>
        <authorList>
            <person name="Gao J."/>
            <person name="Sun J."/>
        </authorList>
    </citation>
    <scope>NUCLEOTIDE SEQUENCE [LARGE SCALE GENOMIC DNA]</scope>
    <source>
        <strain evidence="6 7">CGMCC 1.15528</strain>
    </source>
</reference>
<dbReference type="AlphaFoldDB" id="A0A7C9R9N5"/>
<dbReference type="EMBL" id="JAAKZG010000009">
    <property type="protein sequence ID" value="NGN43455.1"/>
    <property type="molecule type" value="Genomic_DNA"/>
</dbReference>
<keyword evidence="7" id="KW-1185">Reference proteome</keyword>
<dbReference type="SMART" id="SM00382">
    <property type="entry name" value="AAA"/>
    <property type="match status" value="2"/>
</dbReference>
<dbReference type="FunFam" id="3.40.50.300:FF:000025">
    <property type="entry name" value="ATP-dependent Clp protease subunit"/>
    <property type="match status" value="1"/>
</dbReference>
<feature type="domain" description="AAA+ ATPase" evidence="4">
    <location>
        <begin position="661"/>
        <end position="806"/>
    </location>
</feature>
<proteinExistence type="predicted"/>
<organism evidence="6 7">
    <name type="scientific">Mesorhizobium zhangyense</name>
    <dbReference type="NCBI Taxonomy" id="1776730"/>
    <lineage>
        <taxon>Bacteria</taxon>
        <taxon>Pseudomonadati</taxon>
        <taxon>Pseudomonadota</taxon>
        <taxon>Alphaproteobacteria</taxon>
        <taxon>Hyphomicrobiales</taxon>
        <taxon>Phyllobacteriaceae</taxon>
        <taxon>Mesorhizobium</taxon>
    </lineage>
</organism>
<evidence type="ECO:0000313" key="6">
    <source>
        <dbReference type="EMBL" id="NGN43455.1"/>
    </source>
</evidence>
<comment type="caution">
    <text evidence="6">The sequence shown here is derived from an EMBL/GenBank/DDBJ whole genome shotgun (WGS) entry which is preliminary data.</text>
</comment>
<dbReference type="CDD" id="cd00009">
    <property type="entry name" value="AAA"/>
    <property type="match status" value="1"/>
</dbReference>
<dbReference type="Gene3D" id="1.10.8.60">
    <property type="match status" value="1"/>
</dbReference>
<dbReference type="InterPro" id="IPR017729">
    <property type="entry name" value="ATPase_T6SS_ClpV1"/>
</dbReference>
<dbReference type="InterPro" id="IPR003959">
    <property type="entry name" value="ATPase_AAA_core"/>
</dbReference>
<keyword evidence="1" id="KW-0547">Nucleotide-binding</keyword>
<dbReference type="GO" id="GO:0016887">
    <property type="term" value="F:ATP hydrolysis activity"/>
    <property type="evidence" value="ECO:0007669"/>
    <property type="project" value="InterPro"/>
</dbReference>
<dbReference type="Pfam" id="PF10431">
    <property type="entry name" value="ClpB_D2-small"/>
    <property type="match status" value="1"/>
</dbReference>
<dbReference type="InterPro" id="IPR019489">
    <property type="entry name" value="Clp_ATPase_C"/>
</dbReference>
<evidence type="ECO:0000313" key="7">
    <source>
        <dbReference type="Proteomes" id="UP000481252"/>
    </source>
</evidence>
<dbReference type="InterPro" id="IPR036628">
    <property type="entry name" value="Clp_N_dom_sf"/>
</dbReference>
<evidence type="ECO:0000259" key="4">
    <source>
        <dbReference type="SMART" id="SM00382"/>
    </source>
</evidence>
<gene>
    <name evidence="6" type="primary">tssH</name>
    <name evidence="6" type="ORF">G6N74_20495</name>
</gene>
<dbReference type="InterPro" id="IPR041546">
    <property type="entry name" value="ClpA/ClpB_AAA_lid"/>
</dbReference>
<keyword evidence="2" id="KW-0067">ATP-binding</keyword>
<evidence type="ECO:0000256" key="1">
    <source>
        <dbReference type="ARBA" id="ARBA00022741"/>
    </source>
</evidence>
<dbReference type="InterPro" id="IPR003593">
    <property type="entry name" value="AAA+_ATPase"/>
</dbReference>
<dbReference type="Pfam" id="PF00004">
    <property type="entry name" value="AAA"/>
    <property type="match status" value="1"/>
</dbReference>
<dbReference type="SUPFAM" id="SSF81923">
    <property type="entry name" value="Double Clp-N motif"/>
    <property type="match status" value="1"/>
</dbReference>
<dbReference type="InterPro" id="IPR001270">
    <property type="entry name" value="ClpA/B"/>
</dbReference>
<protein>
    <submittedName>
        <fullName evidence="6">Type VI secretion system ATPase TssH</fullName>
    </submittedName>
</protein>
<evidence type="ECO:0000256" key="3">
    <source>
        <dbReference type="ARBA" id="ARBA00023186"/>
    </source>
</evidence>
<evidence type="ECO:0000259" key="5">
    <source>
        <dbReference type="SMART" id="SM01086"/>
    </source>
</evidence>
<dbReference type="GO" id="GO:0005524">
    <property type="term" value="F:ATP binding"/>
    <property type="evidence" value="ECO:0007669"/>
    <property type="project" value="UniProtKB-KW"/>
</dbReference>
<sequence>MQQRKSSQGFKRKELVGKLNPTCVRAFKAAADAAKLRGNPYVELVHWIEQLVLSDRADVQLILADASVDASRLAADMSRAIDKLPYGATSIEEFSDHIFHAIQEAWNLASIEFGADEVRGAYVILAALKTPVLDGLLSKISPEFDKIDADGVIARLDDVVSGSLEAAGPAPVAEAAPVRRAPGGDSALAKYSTDLTARAREGKLDAVVGRDPEIRQIVDILMRRRQNNPILTGEAGVGKTAVVEGFALRIAEGDVPPMLQNVSLRMLDIGLMQAGASVKGEFEKRLKAVIDEVQSSETPVILFIDEAHTLIGAGGAAGTGDAANLLKPALARGELRTIAATTWAEYKQHIEKDPALTRRFQTVKVDEPDEAAAILMLRGVAGTLEKHHQVQILDEAIETAVQLSHRYIPARQLPDKAVSLLDTACARVAISQHSRPAEVEDLMRRRQALEVEKGIIGRETAIGIDAVERQARVDTGIAETDAALAAAEARWEREKTVVADILEVRAKLRGEGVPLDAVTTGQEAPAENETEKQPVAELVGAEAPVSVEEAPVIAELPPEAEATPPDNTADLARLKELMAELAEMQGETPLILLSVDRNAVASVVQDWTGIPTGRMLTSQTEKALRLAGVLAERVVGQDHAMEMIAKRVQISRAGLGAPEKPVGVFLLCGPSGVGKTETALALAETLYGGEQNLISINMSEFQEAHTVSTLKGAPPGYVGYGKGGILTEAVRRRPYSVILLDEVEKAHPDVHEIFFQVFDKGMMDDSEGRRIDFRNTLILLTSNVGSEVIMHKTEGGQKREDIEDLDASLRAPLLKVFPAAFLGRVVTIPYYPLSGSMIEAITRIQFAKIARRLRASHDAELVIGDGVMEMIKARCTEIESGGRMIDAILTNTLLPSMSRGVLNRSIDGEKLAKVTVGASDEGFTYAFE</sequence>
<accession>A0A7C9R9N5</accession>
<dbReference type="InterPro" id="IPR050130">
    <property type="entry name" value="ClpA_ClpB"/>
</dbReference>
<dbReference type="PROSITE" id="PS00870">
    <property type="entry name" value="CLPAB_1"/>
    <property type="match status" value="1"/>
</dbReference>
<dbReference type="Gene3D" id="1.10.1780.10">
    <property type="entry name" value="Clp, N-terminal domain"/>
    <property type="match status" value="1"/>
</dbReference>
<dbReference type="Proteomes" id="UP000481252">
    <property type="component" value="Unassembled WGS sequence"/>
</dbReference>
<dbReference type="InterPro" id="IPR027417">
    <property type="entry name" value="P-loop_NTPase"/>
</dbReference>
<dbReference type="PANTHER" id="PTHR11638">
    <property type="entry name" value="ATP-DEPENDENT CLP PROTEASE"/>
    <property type="match status" value="1"/>
</dbReference>
<dbReference type="PANTHER" id="PTHR11638:SF184">
    <property type="entry name" value="ATPASE WITH CHAPERONE ACTIVITY"/>
    <property type="match status" value="1"/>
</dbReference>
<dbReference type="RefSeq" id="WP_165119874.1">
    <property type="nucleotide sequence ID" value="NZ_JAAKZG010000009.1"/>
</dbReference>